<evidence type="ECO:0000313" key="4">
    <source>
        <dbReference type="Proteomes" id="UP000813824"/>
    </source>
</evidence>
<feature type="domain" description="WSC" evidence="2">
    <location>
        <begin position="121"/>
        <end position="217"/>
    </location>
</feature>
<dbReference type="SMART" id="SM00321">
    <property type="entry name" value="WSC"/>
    <property type="match status" value="2"/>
</dbReference>
<evidence type="ECO:0000259" key="2">
    <source>
        <dbReference type="PROSITE" id="PS51212"/>
    </source>
</evidence>
<dbReference type="InterPro" id="IPR002889">
    <property type="entry name" value="WSC_carb-bd"/>
</dbReference>
<dbReference type="PANTHER" id="PTHR45964">
    <property type="entry name" value="WSCD FAMILY MEMBER CG9164"/>
    <property type="match status" value="1"/>
</dbReference>
<dbReference type="EMBL" id="JAEVFJ010000037">
    <property type="protein sequence ID" value="KAH8091004.1"/>
    <property type="molecule type" value="Genomic_DNA"/>
</dbReference>
<dbReference type="Pfam" id="PF01822">
    <property type="entry name" value="WSC"/>
    <property type="match status" value="2"/>
</dbReference>
<evidence type="ECO:0000256" key="1">
    <source>
        <dbReference type="ARBA" id="ARBA00022737"/>
    </source>
</evidence>
<protein>
    <recommendedName>
        <fullName evidence="2">WSC domain-containing protein</fullName>
    </recommendedName>
</protein>
<comment type="caution">
    <text evidence="3">The sequence shown here is derived from an EMBL/GenBank/DDBJ whole genome shotgun (WGS) entry which is preliminary data.</text>
</comment>
<reference evidence="3" key="1">
    <citation type="journal article" date="2021" name="New Phytol.">
        <title>Evolutionary innovations through gain and loss of genes in the ectomycorrhizal Boletales.</title>
        <authorList>
            <person name="Wu G."/>
            <person name="Miyauchi S."/>
            <person name="Morin E."/>
            <person name="Kuo A."/>
            <person name="Drula E."/>
            <person name="Varga T."/>
            <person name="Kohler A."/>
            <person name="Feng B."/>
            <person name="Cao Y."/>
            <person name="Lipzen A."/>
            <person name="Daum C."/>
            <person name="Hundley H."/>
            <person name="Pangilinan J."/>
            <person name="Johnson J."/>
            <person name="Barry K."/>
            <person name="LaButti K."/>
            <person name="Ng V."/>
            <person name="Ahrendt S."/>
            <person name="Min B."/>
            <person name="Choi I.G."/>
            <person name="Park H."/>
            <person name="Plett J.M."/>
            <person name="Magnuson J."/>
            <person name="Spatafora J.W."/>
            <person name="Nagy L.G."/>
            <person name="Henrissat B."/>
            <person name="Grigoriev I.V."/>
            <person name="Yang Z.L."/>
            <person name="Xu J."/>
            <person name="Martin F.M."/>
        </authorList>
    </citation>
    <scope>NUCLEOTIDE SEQUENCE</scope>
    <source>
        <strain evidence="3">KKN 215</strain>
    </source>
</reference>
<keyword evidence="4" id="KW-1185">Reference proteome</keyword>
<dbReference type="PROSITE" id="PS51212">
    <property type="entry name" value="WSC"/>
    <property type="match status" value="2"/>
</dbReference>
<dbReference type="InterPro" id="IPR051589">
    <property type="entry name" value="Sialate-O-sulfotransferase"/>
</dbReference>
<proteinExistence type="predicted"/>
<dbReference type="Proteomes" id="UP000813824">
    <property type="component" value="Unassembled WGS sequence"/>
</dbReference>
<name>A0A8K0UHU9_9AGAR</name>
<accession>A0A8K0UHU9</accession>
<sequence length="217" mass="22230">MQICVDVADDWTFNQGQVCVTDTLNPRILANDMIVPLDNTSPASCTAACDSLGFTLAGVEFGAECHCGTGFTSTISPVPHTQCNMACAGDASEHCGGPALIEVFSGPNPPRAAQLPTGWSAFASAPCAQDSAARMFTDTLIAGPILAATDTPAACVNFCVQNGFTKAGVEGGDECYCGTVFRDTPQALDPAECDLPCQGAPGVTCGGNFAIQLYTSA</sequence>
<dbReference type="OrthoDB" id="5985073at2759"/>
<gene>
    <name evidence="3" type="ORF">BXZ70DRAFT_899003</name>
</gene>
<feature type="domain" description="WSC" evidence="2">
    <location>
        <begin position="13"/>
        <end position="107"/>
    </location>
</feature>
<organism evidence="3 4">
    <name type="scientific">Cristinia sonorae</name>
    <dbReference type="NCBI Taxonomy" id="1940300"/>
    <lineage>
        <taxon>Eukaryota</taxon>
        <taxon>Fungi</taxon>
        <taxon>Dikarya</taxon>
        <taxon>Basidiomycota</taxon>
        <taxon>Agaricomycotina</taxon>
        <taxon>Agaricomycetes</taxon>
        <taxon>Agaricomycetidae</taxon>
        <taxon>Agaricales</taxon>
        <taxon>Pleurotineae</taxon>
        <taxon>Stephanosporaceae</taxon>
        <taxon>Cristinia</taxon>
    </lineage>
</organism>
<evidence type="ECO:0000313" key="3">
    <source>
        <dbReference type="EMBL" id="KAH8091004.1"/>
    </source>
</evidence>
<keyword evidence="1" id="KW-0677">Repeat</keyword>
<dbReference type="PANTHER" id="PTHR45964:SF5">
    <property type="entry name" value="WSCD FAMILY MEMBER CG9164"/>
    <property type="match status" value="1"/>
</dbReference>
<dbReference type="AlphaFoldDB" id="A0A8K0UHU9"/>